<evidence type="ECO:0000256" key="1">
    <source>
        <dbReference type="SAM" id="SignalP"/>
    </source>
</evidence>
<protein>
    <recommendedName>
        <fullName evidence="4">Secreted protein</fullName>
    </recommendedName>
</protein>
<gene>
    <name evidence="2" type="ORF">AWC17_27175</name>
</gene>
<proteinExistence type="predicted"/>
<dbReference type="Proteomes" id="UP000193781">
    <property type="component" value="Unassembled WGS sequence"/>
</dbReference>
<keyword evidence="1" id="KW-0732">Signal</keyword>
<dbReference type="OrthoDB" id="4736778at2"/>
<reference evidence="2 3" key="1">
    <citation type="submission" date="2016-01" db="EMBL/GenBank/DDBJ databases">
        <title>The new phylogeny of the genus Mycobacterium.</title>
        <authorList>
            <person name="Tarcisio F."/>
            <person name="Conor M."/>
            <person name="Antonella G."/>
            <person name="Elisabetta G."/>
            <person name="Giulia F.S."/>
            <person name="Sara T."/>
            <person name="Anna F."/>
            <person name="Clotilde B."/>
            <person name="Roberto B."/>
            <person name="Veronica D.S."/>
            <person name="Fabio R."/>
            <person name="Monica P."/>
            <person name="Olivier J."/>
            <person name="Enrico T."/>
            <person name="Nicola S."/>
        </authorList>
    </citation>
    <scope>NUCLEOTIDE SEQUENCE [LARGE SCALE GENOMIC DNA]</scope>
    <source>
        <strain evidence="2 3">DSM 44803</strain>
    </source>
</reference>
<evidence type="ECO:0008006" key="4">
    <source>
        <dbReference type="Google" id="ProtNLM"/>
    </source>
</evidence>
<evidence type="ECO:0000313" key="3">
    <source>
        <dbReference type="Proteomes" id="UP000193781"/>
    </source>
</evidence>
<evidence type="ECO:0000313" key="2">
    <source>
        <dbReference type="EMBL" id="ORW28319.1"/>
    </source>
</evidence>
<dbReference type="AlphaFoldDB" id="A0A0F5NBZ0"/>
<feature type="chain" id="PRO_5030006548" description="Secreted protein" evidence="1">
    <location>
        <begin position="33"/>
        <end position="123"/>
    </location>
</feature>
<dbReference type="RefSeq" id="WP_046184125.1">
    <property type="nucleotide sequence ID" value="NZ_JACKSS010000011.1"/>
</dbReference>
<feature type="signal peptide" evidence="1">
    <location>
        <begin position="1"/>
        <end position="32"/>
    </location>
</feature>
<dbReference type="EMBL" id="LQPH01000066">
    <property type="protein sequence ID" value="ORW28319.1"/>
    <property type="molecule type" value="Genomic_DNA"/>
</dbReference>
<accession>A0A0F5NBZ0</accession>
<comment type="caution">
    <text evidence="2">The sequence shown here is derived from an EMBL/GenBank/DDBJ whole genome shotgun (WGS) entry which is preliminary data.</text>
</comment>
<keyword evidence="3" id="KW-1185">Reference proteome</keyword>
<name>A0A0F5NBZ0_9MYCO</name>
<organism evidence="2 3">
    <name type="scientific">Mycobacterium nebraskense</name>
    <dbReference type="NCBI Taxonomy" id="244292"/>
    <lineage>
        <taxon>Bacteria</taxon>
        <taxon>Bacillati</taxon>
        <taxon>Actinomycetota</taxon>
        <taxon>Actinomycetes</taxon>
        <taxon>Mycobacteriales</taxon>
        <taxon>Mycobacteriaceae</taxon>
        <taxon>Mycobacterium</taxon>
    </lineage>
</organism>
<sequence length="123" mass="13038">MKPAIAGLATVLVLSGSLWTADLMLGPGTAHAVCSTNNGANQPPECAPPEGPPGCYTSHICSQMWCPNVGEMRRMPDWDTNVCHTYYFAPDSGLPALMVQGQPPGLRLPPNTGVCPPFAWMCP</sequence>